<protein>
    <submittedName>
        <fullName evidence="1">2,3,4,5-tetrahydropyridine-2,6-dicarboxylate N-acetyltransferase</fullName>
        <ecNumber evidence="1">2.3.1.89</ecNumber>
    </submittedName>
</protein>
<dbReference type="Gene3D" id="2.160.10.10">
    <property type="entry name" value="Hexapeptide repeat proteins"/>
    <property type="match status" value="1"/>
</dbReference>
<sequence>MSILKKVLERGLTPSNVISYLCLQIMRVNGAFWGTLRLRLKALALGVQVGAGVSAHGPVGLLRWPGSRMSIGAGASLISSWRRATAAALAHPVRLRTFGPGASIEIGPGCQLSGTSITARSTVIRLGRQVMVGPNCIVVDSDFHAHWPPEARATEPGMEGDRPVTIGDYVWIGMNCLILKGVTIGEGAIIGAGSVVTRDVPPFCLAAGSPARVLRSLKPDESTQQPGTAE</sequence>
<keyword evidence="1" id="KW-0808">Transferase</keyword>
<dbReference type="InterPro" id="IPR011004">
    <property type="entry name" value="Trimer_LpxA-like_sf"/>
</dbReference>
<name>A0A644T058_9ZZZZ</name>
<dbReference type="EC" id="2.3.1.89" evidence="1"/>
<dbReference type="GO" id="GO:0047200">
    <property type="term" value="F:tetrahydrodipicolinate N-acetyltransferase activity"/>
    <property type="evidence" value="ECO:0007669"/>
    <property type="project" value="UniProtKB-EC"/>
</dbReference>
<accession>A0A644T058</accession>
<dbReference type="EMBL" id="VSSQ01000011">
    <property type="protein sequence ID" value="MPL60234.1"/>
    <property type="molecule type" value="Genomic_DNA"/>
</dbReference>
<proteinExistence type="predicted"/>
<gene>
    <name evidence="1" type="primary">dapH_6</name>
    <name evidence="1" type="ORF">SDC9_05792</name>
</gene>
<keyword evidence="1" id="KW-0012">Acyltransferase</keyword>
<evidence type="ECO:0000313" key="1">
    <source>
        <dbReference type="EMBL" id="MPL60234.1"/>
    </source>
</evidence>
<dbReference type="Pfam" id="PF00132">
    <property type="entry name" value="Hexapep"/>
    <property type="match status" value="1"/>
</dbReference>
<dbReference type="CDD" id="cd04647">
    <property type="entry name" value="LbH_MAT_like"/>
    <property type="match status" value="1"/>
</dbReference>
<organism evidence="1">
    <name type="scientific">bioreactor metagenome</name>
    <dbReference type="NCBI Taxonomy" id="1076179"/>
    <lineage>
        <taxon>unclassified sequences</taxon>
        <taxon>metagenomes</taxon>
        <taxon>ecological metagenomes</taxon>
    </lineage>
</organism>
<dbReference type="InterPro" id="IPR001451">
    <property type="entry name" value="Hexapep"/>
</dbReference>
<dbReference type="PANTHER" id="PTHR23416">
    <property type="entry name" value="SIALIC ACID SYNTHASE-RELATED"/>
    <property type="match status" value="1"/>
</dbReference>
<dbReference type="PANTHER" id="PTHR23416:SF78">
    <property type="entry name" value="LIPOPOLYSACCHARIDE BIOSYNTHESIS O-ACETYL TRANSFERASE WBBJ-RELATED"/>
    <property type="match status" value="1"/>
</dbReference>
<dbReference type="AlphaFoldDB" id="A0A644T058"/>
<comment type="caution">
    <text evidence="1">The sequence shown here is derived from an EMBL/GenBank/DDBJ whole genome shotgun (WGS) entry which is preliminary data.</text>
</comment>
<reference evidence="1" key="1">
    <citation type="submission" date="2019-08" db="EMBL/GenBank/DDBJ databases">
        <authorList>
            <person name="Kucharzyk K."/>
            <person name="Murdoch R.W."/>
            <person name="Higgins S."/>
            <person name="Loffler F."/>
        </authorList>
    </citation>
    <scope>NUCLEOTIDE SEQUENCE</scope>
</reference>
<dbReference type="SUPFAM" id="SSF51161">
    <property type="entry name" value="Trimeric LpxA-like enzymes"/>
    <property type="match status" value="1"/>
</dbReference>
<dbReference type="InterPro" id="IPR051159">
    <property type="entry name" value="Hexapeptide_acetyltransf"/>
</dbReference>